<evidence type="ECO:0000256" key="4">
    <source>
        <dbReference type="ARBA" id="ARBA00012783"/>
    </source>
</evidence>
<evidence type="ECO:0000259" key="7">
    <source>
        <dbReference type="PROSITE" id="PS51747"/>
    </source>
</evidence>
<comment type="subunit">
    <text evidence="3">Homodimer.</text>
</comment>
<dbReference type="NCBIfam" id="NF006537">
    <property type="entry name" value="PRK09027.1"/>
    <property type="match status" value="1"/>
</dbReference>
<dbReference type="RefSeq" id="XP_010447830.1">
    <property type="nucleotide sequence ID" value="XM_010449528.2"/>
</dbReference>
<dbReference type="PIRSF" id="PIRSF006334">
    <property type="entry name" value="Cdd_plus_pseudo"/>
    <property type="match status" value="1"/>
</dbReference>
<dbReference type="GeneID" id="104730367"/>
<feature type="domain" description="CMP/dCMP-type deaminase" evidence="7">
    <location>
        <begin position="184"/>
        <end position="296"/>
    </location>
</feature>
<name>A0ABM0UXM2_CAMSA</name>
<dbReference type="InterPro" id="IPR016193">
    <property type="entry name" value="Cytidine_deaminase-like"/>
</dbReference>
<evidence type="ECO:0000313" key="9">
    <source>
        <dbReference type="RefSeq" id="XP_010447830.1"/>
    </source>
</evidence>
<dbReference type="Proteomes" id="UP000694864">
    <property type="component" value="Chromosome 12"/>
</dbReference>
<reference evidence="9" key="2">
    <citation type="submission" date="2025-08" db="UniProtKB">
        <authorList>
            <consortium name="RefSeq"/>
        </authorList>
    </citation>
    <scope>IDENTIFICATION</scope>
    <source>
        <tissue evidence="9">Leaf</tissue>
    </source>
</reference>
<reference evidence="8" key="1">
    <citation type="journal article" date="2014" name="Nat. Commun.">
        <title>The emerging biofuel crop Camelina sativa retains a highly undifferentiated hexaploid genome structure.</title>
        <authorList>
            <person name="Kagale S."/>
            <person name="Koh C."/>
            <person name="Nixon J."/>
            <person name="Bollina V."/>
            <person name="Clarke W.E."/>
            <person name="Tuteja R."/>
            <person name="Spillane C."/>
            <person name="Robinson S.J."/>
            <person name="Links M.G."/>
            <person name="Clarke C."/>
            <person name="Higgins E.E."/>
            <person name="Huebert T."/>
            <person name="Sharpe A.G."/>
            <person name="Parkin I.A."/>
        </authorList>
    </citation>
    <scope>NUCLEOTIDE SEQUENCE [LARGE SCALE GENOMIC DNA]</scope>
    <source>
        <strain evidence="8">cv. DH55</strain>
    </source>
</reference>
<dbReference type="InterPro" id="IPR050202">
    <property type="entry name" value="Cyt/Deoxycyt_deaminase"/>
</dbReference>
<dbReference type="Gene3D" id="3.40.140.10">
    <property type="entry name" value="Cytidine Deaminase, domain 2"/>
    <property type="match status" value="2"/>
</dbReference>
<feature type="domain" description="CMP/dCMP-type deaminase" evidence="7">
    <location>
        <begin position="20"/>
        <end position="152"/>
    </location>
</feature>
<dbReference type="PANTHER" id="PTHR11644">
    <property type="entry name" value="CYTIDINE DEAMINASE"/>
    <property type="match status" value="1"/>
</dbReference>
<keyword evidence="8" id="KW-1185">Reference proteome</keyword>
<dbReference type="EC" id="3.5.4.5" evidence="4"/>
<organism evidence="8 9">
    <name type="scientific">Camelina sativa</name>
    <name type="common">False flax</name>
    <name type="synonym">Myagrum sativum</name>
    <dbReference type="NCBI Taxonomy" id="90675"/>
    <lineage>
        <taxon>Eukaryota</taxon>
        <taxon>Viridiplantae</taxon>
        <taxon>Streptophyta</taxon>
        <taxon>Embryophyta</taxon>
        <taxon>Tracheophyta</taxon>
        <taxon>Spermatophyta</taxon>
        <taxon>Magnoliopsida</taxon>
        <taxon>eudicotyledons</taxon>
        <taxon>Gunneridae</taxon>
        <taxon>Pentapetalae</taxon>
        <taxon>rosids</taxon>
        <taxon>malvids</taxon>
        <taxon>Brassicales</taxon>
        <taxon>Brassicaceae</taxon>
        <taxon>Camelineae</taxon>
        <taxon>Camelina</taxon>
    </lineage>
</organism>
<dbReference type="NCBIfam" id="TIGR01355">
    <property type="entry name" value="cyt_deam_dimer"/>
    <property type="match status" value="1"/>
</dbReference>
<accession>A0ABM0UXM2</accession>
<dbReference type="PANTHER" id="PTHR11644:SF2">
    <property type="entry name" value="CYTIDINE DEAMINASE"/>
    <property type="match status" value="1"/>
</dbReference>
<evidence type="ECO:0000256" key="1">
    <source>
        <dbReference type="ARBA" id="ARBA00001947"/>
    </source>
</evidence>
<dbReference type="InterPro" id="IPR006263">
    <property type="entry name" value="Cyt_deam_dimer"/>
</dbReference>
<dbReference type="InterPro" id="IPR013171">
    <property type="entry name" value="Cyd/dCyd_deaminase_Zn-bd"/>
</dbReference>
<evidence type="ECO:0000256" key="5">
    <source>
        <dbReference type="ARBA" id="ARBA00022723"/>
    </source>
</evidence>
<dbReference type="Pfam" id="PF00383">
    <property type="entry name" value="dCMP_cyt_deam_1"/>
    <property type="match status" value="1"/>
</dbReference>
<evidence type="ECO:0000256" key="2">
    <source>
        <dbReference type="ARBA" id="ARBA00006576"/>
    </source>
</evidence>
<keyword evidence="5" id="KW-0479">Metal-binding</keyword>
<evidence type="ECO:0000256" key="3">
    <source>
        <dbReference type="ARBA" id="ARBA00011738"/>
    </source>
</evidence>
<evidence type="ECO:0000256" key="6">
    <source>
        <dbReference type="ARBA" id="ARBA00022833"/>
    </source>
</evidence>
<dbReference type="CDD" id="cd01283">
    <property type="entry name" value="cytidine_deaminase"/>
    <property type="match status" value="2"/>
</dbReference>
<protein>
    <recommendedName>
        <fullName evidence="4">cytidine deaminase</fullName>
        <ecNumber evidence="4">3.5.4.5</ecNumber>
    </recommendedName>
</protein>
<evidence type="ECO:0000313" key="8">
    <source>
        <dbReference type="Proteomes" id="UP000694864"/>
    </source>
</evidence>
<dbReference type="PROSITE" id="PS51747">
    <property type="entry name" value="CYT_DCMP_DEAMINASES_2"/>
    <property type="match status" value="2"/>
</dbReference>
<comment type="similarity">
    <text evidence="2">Belongs to the cytidine and deoxycytidylate deaminase family.</text>
</comment>
<proteinExistence type="inferred from homology"/>
<dbReference type="SUPFAM" id="SSF53927">
    <property type="entry name" value="Cytidine deaminase-like"/>
    <property type="match status" value="2"/>
</dbReference>
<sequence length="296" mass="32528">MAQENKFVYTPSEAAEVGIHGPRDLPKLMKKALSLARVPISIFGVGVVGVTSKCKVFLGVNVEFKGVPLHHSIHGEQFLVTNLALNSVEEELTHIAVSNDGTKFGAPCGHCRQFYQELGTPPKVEILIKKSDEDIGEYKSIESLMPESFGPEYLLPKDYPLLLAQRDNQLVLLDTSEKICSDLEKCPHLKCRALAAANKSYAPYSKSPSGVALKCDDKVYRGWYLESAAYNPSLGPVQAALVDFVARSGGKEFEDITEAVLVEKGDATVFQEDTARIFLKKIAPNCDFKVLHCKKP</sequence>
<gene>
    <name evidence="9" type="primary">LOC104730367</name>
</gene>
<comment type="cofactor">
    <cofactor evidence="1">
        <name>Zn(2+)</name>
        <dbReference type="ChEBI" id="CHEBI:29105"/>
    </cofactor>
</comment>
<keyword evidence="6" id="KW-0862">Zinc</keyword>
<dbReference type="InterPro" id="IPR002125">
    <property type="entry name" value="CMP_dCMP_dom"/>
</dbReference>
<dbReference type="Pfam" id="PF08211">
    <property type="entry name" value="dCMP_cyt_deam_2"/>
    <property type="match status" value="1"/>
</dbReference>